<evidence type="ECO:0000313" key="2">
    <source>
        <dbReference type="Proteomes" id="UP000015816"/>
    </source>
</evidence>
<accession>T2SBJ6</accession>
<name>T2SBJ6_HELPX</name>
<sequence>MSFSQAKQFIAQKLVEESKDKILEEHFEKLRIKSRIVMIRE</sequence>
<dbReference type="AlphaFoldDB" id="T2SBJ6"/>
<dbReference type="PATRIC" id="fig|1352357.3.peg.1155"/>
<comment type="caution">
    <text evidence="1">The sequence shown here is derived from an EMBL/GenBank/DDBJ whole genome shotgun (WGS) entry which is preliminary data.</text>
</comment>
<dbReference type="EMBL" id="AVNI01000002">
    <property type="protein sequence ID" value="EQD88864.1"/>
    <property type="molecule type" value="Genomic_DNA"/>
</dbReference>
<protein>
    <submittedName>
        <fullName evidence="1">Uncharacterized protein</fullName>
    </submittedName>
</protein>
<gene>
    <name evidence="1" type="ORF">HPSA50_1185</name>
</gene>
<organism evidence="1 2">
    <name type="scientific">Helicobacter pylori SouthAfrica50</name>
    <dbReference type="NCBI Taxonomy" id="1352357"/>
    <lineage>
        <taxon>Bacteria</taxon>
        <taxon>Pseudomonadati</taxon>
        <taxon>Campylobacterota</taxon>
        <taxon>Epsilonproteobacteria</taxon>
        <taxon>Campylobacterales</taxon>
        <taxon>Helicobacteraceae</taxon>
        <taxon>Helicobacter</taxon>
    </lineage>
</organism>
<reference evidence="1 2" key="1">
    <citation type="journal article" date="2013" name="Genome Announc.">
        <title>Genome Sequences of Three hpAfrica2 Strains of Helicobacter pylori.</title>
        <authorList>
            <person name="Duncan S.S."/>
            <person name="Bertoli M.T."/>
            <person name="Kersulyte D."/>
            <person name="Valk P.L."/>
            <person name="Tamma S."/>
            <person name="Segal I."/>
            <person name="McClain M.S."/>
            <person name="Cover T.L."/>
            <person name="Berg D.E."/>
        </authorList>
    </citation>
    <scope>NUCLEOTIDE SEQUENCE [LARGE SCALE GENOMIC DNA]</scope>
    <source>
        <strain evidence="1 2">SouthAfrica50</strain>
    </source>
</reference>
<dbReference type="Proteomes" id="UP000015816">
    <property type="component" value="Unassembled WGS sequence"/>
</dbReference>
<proteinExistence type="predicted"/>
<evidence type="ECO:0000313" key="1">
    <source>
        <dbReference type="EMBL" id="EQD88864.1"/>
    </source>
</evidence>